<evidence type="ECO:0000313" key="1">
    <source>
        <dbReference type="EMBL" id="OGM97530.1"/>
    </source>
</evidence>
<dbReference type="Proteomes" id="UP000178520">
    <property type="component" value="Unassembled WGS sequence"/>
</dbReference>
<reference evidence="1 2" key="1">
    <citation type="journal article" date="2016" name="Nat. Commun.">
        <title>Thousands of microbial genomes shed light on interconnected biogeochemical processes in an aquifer system.</title>
        <authorList>
            <person name="Anantharaman K."/>
            <person name="Brown C.T."/>
            <person name="Hug L.A."/>
            <person name="Sharon I."/>
            <person name="Castelle C.J."/>
            <person name="Probst A.J."/>
            <person name="Thomas B.C."/>
            <person name="Singh A."/>
            <person name="Wilkins M.J."/>
            <person name="Karaoz U."/>
            <person name="Brodie E.L."/>
            <person name="Williams K.H."/>
            <person name="Hubbard S.S."/>
            <person name="Banfield J.F."/>
        </authorList>
    </citation>
    <scope>NUCLEOTIDE SEQUENCE [LARGE SCALE GENOMIC DNA]</scope>
</reference>
<evidence type="ECO:0008006" key="3">
    <source>
        <dbReference type="Google" id="ProtNLM"/>
    </source>
</evidence>
<name>A0A1F8E9W8_9BACT</name>
<comment type="caution">
    <text evidence="1">The sequence shown here is derived from an EMBL/GenBank/DDBJ whole genome shotgun (WGS) entry which is preliminary data.</text>
</comment>
<sequence length="170" mass="19846">MRKIGIVAFAFGKPSLIRSNRIIAGITAKKAMEDNAPIFTQEDIQFPEELNLSVTYIKDKYGKPPSTLQIAKKAVKWAEANFFENLIVVAAGPHMWRCLRDIRRVAREEAGAWYFGAEIYPHPGMCFYKKEDWFCMDSTQPWTATEKEWQKRDWAIQFMPWWLYKRMAAG</sequence>
<protein>
    <recommendedName>
        <fullName evidence="3">DUF218 domain-containing protein</fullName>
    </recommendedName>
</protein>
<dbReference type="EMBL" id="MGJA01000012">
    <property type="protein sequence ID" value="OGM97530.1"/>
    <property type="molecule type" value="Genomic_DNA"/>
</dbReference>
<organism evidence="1 2">
    <name type="scientific">Candidatus Yanofskybacteria bacterium RIFCSPHIGHO2_01_FULL_41_21</name>
    <dbReference type="NCBI Taxonomy" id="1802660"/>
    <lineage>
        <taxon>Bacteria</taxon>
        <taxon>Candidatus Yanofskyibacteriota</taxon>
    </lineage>
</organism>
<evidence type="ECO:0000313" key="2">
    <source>
        <dbReference type="Proteomes" id="UP000178520"/>
    </source>
</evidence>
<accession>A0A1F8E9W8</accession>
<dbReference type="STRING" id="1802660.A2735_02240"/>
<dbReference type="AlphaFoldDB" id="A0A1F8E9W8"/>
<proteinExistence type="predicted"/>
<gene>
    <name evidence="1" type="ORF">A2735_02240</name>
</gene>